<dbReference type="EMBL" id="SRPS01000019">
    <property type="protein sequence ID" value="KAG5975998.1"/>
    <property type="molecule type" value="Genomic_DNA"/>
</dbReference>
<feature type="compositionally biased region" description="Polar residues" evidence="1">
    <location>
        <begin position="150"/>
        <end position="165"/>
    </location>
</feature>
<evidence type="ECO:0000256" key="1">
    <source>
        <dbReference type="SAM" id="MobiDB-lite"/>
    </source>
</evidence>
<sequence length="265" mass="26651">MHVKSLLSICLISQAALVVAQTSTTETGSAASRSALPPSPTGSGVCEPHGDHWHCHAATSTDTGSVVDTVSASATAASCVPHNDHWHCPSGVTKPSTPPAQTQSGAKSTTSDIDDDDDDDDDDDHEDHHHDTSKGCTPHNDHWHCPSGVSAPTTPPAQTQSGTKPSASSASSDGNHHGTEKECTPHEDHWHCPSGVLAPSTPPTAGMTTPAAKSSNAATSTAAGAATSSAAQALAGGRATGATGSVGLAIAASWMGAFLFGIMMV</sequence>
<keyword evidence="2" id="KW-0472">Membrane</keyword>
<feature type="compositionally biased region" description="Low complexity" evidence="1">
    <location>
        <begin position="203"/>
        <end position="215"/>
    </location>
</feature>
<feature type="compositionally biased region" description="Acidic residues" evidence="1">
    <location>
        <begin position="112"/>
        <end position="125"/>
    </location>
</feature>
<dbReference type="OrthoDB" id="5362269at2759"/>
<evidence type="ECO:0000313" key="5">
    <source>
        <dbReference type="EMBL" id="KAG5975998.1"/>
    </source>
</evidence>
<keyword evidence="3" id="KW-0732">Signal</keyword>
<dbReference type="EMBL" id="SRPR01000046">
    <property type="protein sequence ID" value="KAG5963971.1"/>
    <property type="molecule type" value="Genomic_DNA"/>
</dbReference>
<dbReference type="Proteomes" id="UP000742024">
    <property type="component" value="Unassembled WGS sequence"/>
</dbReference>
<feature type="chain" id="PRO_5040345469" evidence="3">
    <location>
        <begin position="21"/>
        <end position="265"/>
    </location>
</feature>
<evidence type="ECO:0000256" key="2">
    <source>
        <dbReference type="SAM" id="Phobius"/>
    </source>
</evidence>
<feature type="transmembrane region" description="Helical" evidence="2">
    <location>
        <begin position="246"/>
        <end position="264"/>
    </location>
</feature>
<protein>
    <submittedName>
        <fullName evidence="5">Uncharacterized protein</fullName>
    </submittedName>
</protein>
<feature type="region of interest" description="Disordered" evidence="1">
    <location>
        <begin position="89"/>
        <end position="215"/>
    </location>
</feature>
<evidence type="ECO:0000256" key="3">
    <source>
        <dbReference type="SAM" id="SignalP"/>
    </source>
</evidence>
<reference evidence="5 6" key="1">
    <citation type="journal article" date="2020" name="bioRxiv">
        <title>Whole genome comparisons of ergot fungi reveals the divergence and evolution of species within the genus Claviceps are the result of varying mechanisms driving genome evolution and host range expansion.</title>
        <authorList>
            <person name="Wyka S.A."/>
            <person name="Mondo S.J."/>
            <person name="Liu M."/>
            <person name="Dettman J."/>
            <person name="Nalam V."/>
            <person name="Broders K.D."/>
        </authorList>
    </citation>
    <scope>NUCLEOTIDE SEQUENCE</scope>
    <source>
        <strain evidence="5">CCC 1102</strain>
        <strain evidence="4 6">LM583</strain>
    </source>
</reference>
<feature type="compositionally biased region" description="Basic and acidic residues" evidence="1">
    <location>
        <begin position="126"/>
        <end position="144"/>
    </location>
</feature>
<name>A0A9P7MZU4_9HYPO</name>
<evidence type="ECO:0000313" key="4">
    <source>
        <dbReference type="EMBL" id="KAG5963971.1"/>
    </source>
</evidence>
<proteinExistence type="predicted"/>
<accession>A0A9P7MZU4</accession>
<dbReference type="Proteomes" id="UP000784919">
    <property type="component" value="Unassembled WGS sequence"/>
</dbReference>
<feature type="signal peptide" evidence="3">
    <location>
        <begin position="1"/>
        <end position="20"/>
    </location>
</feature>
<gene>
    <name evidence="5" type="ORF">E4U56_002663</name>
    <name evidence="4" type="ORF">E4U57_005721</name>
</gene>
<comment type="caution">
    <text evidence="5">The sequence shown here is derived from an EMBL/GenBank/DDBJ whole genome shotgun (WGS) entry which is preliminary data.</text>
</comment>
<evidence type="ECO:0000313" key="6">
    <source>
        <dbReference type="Proteomes" id="UP000742024"/>
    </source>
</evidence>
<evidence type="ECO:0000313" key="7">
    <source>
        <dbReference type="Proteomes" id="UP000784919"/>
    </source>
</evidence>
<organism evidence="5 7">
    <name type="scientific">Claviceps arundinis</name>
    <dbReference type="NCBI Taxonomy" id="1623583"/>
    <lineage>
        <taxon>Eukaryota</taxon>
        <taxon>Fungi</taxon>
        <taxon>Dikarya</taxon>
        <taxon>Ascomycota</taxon>
        <taxon>Pezizomycotina</taxon>
        <taxon>Sordariomycetes</taxon>
        <taxon>Hypocreomycetidae</taxon>
        <taxon>Hypocreales</taxon>
        <taxon>Clavicipitaceae</taxon>
        <taxon>Claviceps</taxon>
    </lineage>
</organism>
<keyword evidence="6" id="KW-1185">Reference proteome</keyword>
<keyword evidence="2" id="KW-0812">Transmembrane</keyword>
<keyword evidence="2" id="KW-1133">Transmembrane helix</keyword>
<feature type="compositionally biased region" description="Basic and acidic residues" evidence="1">
    <location>
        <begin position="174"/>
        <end position="191"/>
    </location>
</feature>
<feature type="compositionally biased region" description="Polar residues" evidence="1">
    <location>
        <begin position="93"/>
        <end position="111"/>
    </location>
</feature>
<dbReference type="AlphaFoldDB" id="A0A9P7MZU4"/>
<feature type="region of interest" description="Disordered" evidence="1">
    <location>
        <begin position="26"/>
        <end position="48"/>
    </location>
</feature>